<feature type="compositionally biased region" description="Polar residues" evidence="2">
    <location>
        <begin position="312"/>
        <end position="322"/>
    </location>
</feature>
<evidence type="ECO:0000256" key="1">
    <source>
        <dbReference type="SAM" id="Coils"/>
    </source>
</evidence>
<feature type="region of interest" description="Disordered" evidence="2">
    <location>
        <begin position="236"/>
        <end position="276"/>
    </location>
</feature>
<gene>
    <name evidence="3" type="ORF">TCIL3000_2_990</name>
</gene>
<feature type="coiled-coil region" evidence="1">
    <location>
        <begin position="89"/>
        <end position="116"/>
    </location>
</feature>
<feature type="coiled-coil region" evidence="1">
    <location>
        <begin position="761"/>
        <end position="841"/>
    </location>
</feature>
<dbReference type="EMBL" id="HE575315">
    <property type="protein sequence ID" value="CCC89523.1"/>
    <property type="molecule type" value="Genomic_DNA"/>
</dbReference>
<proteinExistence type="predicted"/>
<protein>
    <submittedName>
        <fullName evidence="3">Uncharacterized protein</fullName>
    </submittedName>
</protein>
<organism evidence="3">
    <name type="scientific">Trypanosoma congolense (strain IL3000)</name>
    <dbReference type="NCBI Taxonomy" id="1068625"/>
    <lineage>
        <taxon>Eukaryota</taxon>
        <taxon>Discoba</taxon>
        <taxon>Euglenozoa</taxon>
        <taxon>Kinetoplastea</taxon>
        <taxon>Metakinetoplastina</taxon>
        <taxon>Trypanosomatida</taxon>
        <taxon>Trypanosomatidae</taxon>
        <taxon>Trypanosoma</taxon>
        <taxon>Nannomonas</taxon>
    </lineage>
</organism>
<accession>G0UJH0</accession>
<reference evidence="3" key="1">
    <citation type="journal article" date="2012" name="Proc. Natl. Acad. Sci. U.S.A.">
        <title>Antigenic diversity is generated by distinct evolutionary mechanisms in African trypanosome species.</title>
        <authorList>
            <person name="Jackson A.P."/>
            <person name="Berry A."/>
            <person name="Aslett M."/>
            <person name="Allison H.C."/>
            <person name="Burton P."/>
            <person name="Vavrova-Anderson J."/>
            <person name="Brown R."/>
            <person name="Browne H."/>
            <person name="Corton N."/>
            <person name="Hauser H."/>
            <person name="Gamble J."/>
            <person name="Gilderthorp R."/>
            <person name="Marcello L."/>
            <person name="McQuillan J."/>
            <person name="Otto T.D."/>
            <person name="Quail M.A."/>
            <person name="Sanders M.J."/>
            <person name="van Tonder A."/>
            <person name="Ginger M.L."/>
            <person name="Field M.C."/>
            <person name="Barry J.D."/>
            <person name="Hertz-Fowler C."/>
            <person name="Berriman M."/>
        </authorList>
    </citation>
    <scope>NUCLEOTIDE SEQUENCE</scope>
    <source>
        <strain evidence="3">IL3000</strain>
    </source>
</reference>
<evidence type="ECO:0000313" key="3">
    <source>
        <dbReference type="EMBL" id="CCC89523.1"/>
    </source>
</evidence>
<dbReference type="VEuPathDB" id="TriTrypDB:TcIL3000_2_990"/>
<keyword evidence="1" id="KW-0175">Coiled coil</keyword>
<feature type="region of interest" description="Disordered" evidence="2">
    <location>
        <begin position="290"/>
        <end position="329"/>
    </location>
</feature>
<evidence type="ECO:0000256" key="2">
    <source>
        <dbReference type="SAM" id="MobiDB-lite"/>
    </source>
</evidence>
<sequence>MFAAADVPRLQGMDAQRTQVQFPNTAALRKAVMLREDEYGKFEQQIVVEVNELRRDPAAYAHIIEEEAALGFPYVRSDSKTQCCSEMTLAQLRVYIQDFKQEHAELENTIVALKKEWEEEQLGLKERWNQEDAERARKSRRLNSRRMKGFSTNEDNYIAQRERTARRMNELYKRQIREAEERRRYVEHSCKWATEGANIIISCVQRLLLAEPMPVLQNCRSLTLAARDVSNEYSGMSEAVPESGGGCSVAANKTTGRGRGGNESTDRRAASKMGSGIIESDVSDRVSYISESLPDSSDGESSGALKEGGMSNVEQESTPFESKQSRDNEVSHFNVSSDIAQISVPQMALSLTAIADECEMLKQKTMQTYEKYGCLSGALRGIHTCDTLAPRRVVLQMLLAPCLPQFLLLAANAQAELYEYSRDSICNPLLWYQARLIGCGWVRRPNGRVSLTLLLATNFEELSIIHERQDFSLPQIHRIINSKTNKEFRKEDSLKPSRQQGSTNRFVMVSLHSTLLVEVVQPTLHPVFVDRNQHIVRVVLRVPSSEVEICATATASTDPIPTTPLLDNELIFIQRRLDDMNEIEILLDVRVARLRWSCQPLLIHIFERRRGPFESEPFANIGAVRVMPTMQCSFGRSKADDESTALKRYRKCHHFHQPPPQHLTDVSVICVPPVLEHQRCTCPIYPKEEPHGWPLIMDEFQQRCATLIEPLSGVWTTVNRRQRVAIRIPWSNYQLCLMDMIGDHLRKEECYIQEEQKNSTEDRLNEFILQAKESLSQAEEEEKGVEILQQDVAVLQKSMLRRRGKELASLKRQEDSLLQRINELKTNVLERREAVRSAEEELVLACRENAAHCRRWKMLRQEYDRLRDLVDIINPPCVEVILVSDDFSGHPSVERTKLNVVDSAYTLFEGNVVVPDGFRGRAVLTVNGHELVRWNVRPGN</sequence>
<dbReference type="AlphaFoldDB" id="G0UJH0"/>
<name>G0UJH0_TRYCI</name>